<reference evidence="11 12" key="1">
    <citation type="submission" date="2018-03" db="EMBL/GenBank/DDBJ databases">
        <title>Genomic Encyclopedia of Type Strains, Phase III (KMG-III): the genomes of soil and plant-associated and newly described type strains.</title>
        <authorList>
            <person name="Whitman W."/>
        </authorList>
    </citation>
    <scope>NUCLEOTIDE SEQUENCE [LARGE SCALE GENOMIC DNA]</scope>
    <source>
        <strain evidence="11 12">CGMCC 1.12484</strain>
    </source>
</reference>
<dbReference type="GO" id="GO:0005524">
    <property type="term" value="F:ATP binding"/>
    <property type="evidence" value="ECO:0007669"/>
    <property type="project" value="UniProtKB-KW"/>
</dbReference>
<dbReference type="CDD" id="cd16917">
    <property type="entry name" value="HATPase_UhpB-NarQ-NarX-like"/>
    <property type="match status" value="1"/>
</dbReference>
<evidence type="ECO:0000256" key="8">
    <source>
        <dbReference type="ARBA" id="ARBA00023012"/>
    </source>
</evidence>
<sequence length="413" mass="43148">MEPKPKVVATDRWTAVSLLALGIAAGVLGLNGLWSSFSSIAPDETALLWHTGVLLPACALLLAKRRYPLVVLVGSTTLFLLDLLLLGGSIGMLLVFIEALYSAALLSTARANRVLLRLIVGGTAVALAAIWIGTTSLSLAVFVVLQLFAVIGTPYWAATAVRHKSELADLAEQRTADVLRFAALREAQLVREERGRMARDLHDVIAGDLSAIAIHAEAALSRDDDPARSRDALAQIRVASMRGLEEMRSMIVLLRSGQESPVTVGSLGRAADLVANVRKVGLDVRFDEAALDILPALSPLTDLAASRILQEALTNATKHAPDGTTRVSIAADDSVLVLEVQSIGAGVPAPTTKGAHPSEHAGTGSGAVVGSGLGLLTMTERADAVGGSLDAGWSNRSTGEWTVRAELPLGAPA</sequence>
<comment type="caution">
    <text evidence="11">The sequence shown here is derived from an EMBL/GenBank/DDBJ whole genome shotgun (WGS) entry which is preliminary data.</text>
</comment>
<feature type="transmembrane region" description="Helical" evidence="9">
    <location>
        <begin position="83"/>
        <end position="107"/>
    </location>
</feature>
<evidence type="ECO:0000256" key="4">
    <source>
        <dbReference type="ARBA" id="ARBA00022679"/>
    </source>
</evidence>
<feature type="domain" description="Histidine kinase/HSP90-like ATPase" evidence="10">
    <location>
        <begin position="300"/>
        <end position="411"/>
    </location>
</feature>
<keyword evidence="12" id="KW-1185">Reference proteome</keyword>
<keyword evidence="9" id="KW-1133">Transmembrane helix</keyword>
<evidence type="ECO:0000256" key="9">
    <source>
        <dbReference type="SAM" id="Phobius"/>
    </source>
</evidence>
<dbReference type="Pfam" id="PF02518">
    <property type="entry name" value="HATPase_c"/>
    <property type="match status" value="1"/>
</dbReference>
<dbReference type="AlphaFoldDB" id="A0A2T0V6U5"/>
<keyword evidence="9" id="KW-0812">Transmembrane</keyword>
<keyword evidence="4" id="KW-0808">Transferase</keyword>
<evidence type="ECO:0000313" key="11">
    <source>
        <dbReference type="EMBL" id="PRY65896.1"/>
    </source>
</evidence>
<dbReference type="GO" id="GO:0016020">
    <property type="term" value="C:membrane"/>
    <property type="evidence" value="ECO:0007669"/>
    <property type="project" value="InterPro"/>
</dbReference>
<dbReference type="GO" id="GO:0046983">
    <property type="term" value="F:protein dimerization activity"/>
    <property type="evidence" value="ECO:0007669"/>
    <property type="project" value="InterPro"/>
</dbReference>
<dbReference type="EMBL" id="PVTL01000009">
    <property type="protein sequence ID" value="PRY65896.1"/>
    <property type="molecule type" value="Genomic_DNA"/>
</dbReference>
<protein>
    <recommendedName>
        <fullName evidence="2">histidine kinase</fullName>
        <ecNumber evidence="2">2.7.13.3</ecNumber>
    </recommendedName>
</protein>
<dbReference type="Gene3D" id="1.20.5.1930">
    <property type="match status" value="1"/>
</dbReference>
<keyword evidence="5" id="KW-0547">Nucleotide-binding</keyword>
<dbReference type="GO" id="GO:0000155">
    <property type="term" value="F:phosphorelay sensor kinase activity"/>
    <property type="evidence" value="ECO:0007669"/>
    <property type="project" value="InterPro"/>
</dbReference>
<keyword evidence="7" id="KW-0067">ATP-binding</keyword>
<dbReference type="Gene3D" id="3.30.565.10">
    <property type="entry name" value="Histidine kinase-like ATPase, C-terminal domain"/>
    <property type="match status" value="1"/>
</dbReference>
<dbReference type="InterPro" id="IPR050482">
    <property type="entry name" value="Sensor_HK_TwoCompSys"/>
</dbReference>
<dbReference type="EC" id="2.7.13.3" evidence="2"/>
<dbReference type="InterPro" id="IPR003594">
    <property type="entry name" value="HATPase_dom"/>
</dbReference>
<dbReference type="PANTHER" id="PTHR24421:SF10">
    <property type="entry name" value="NITRATE_NITRITE SENSOR PROTEIN NARQ"/>
    <property type="match status" value="1"/>
</dbReference>
<evidence type="ECO:0000259" key="10">
    <source>
        <dbReference type="SMART" id="SM00387"/>
    </source>
</evidence>
<gene>
    <name evidence="11" type="ORF">B0I08_10944</name>
</gene>
<comment type="catalytic activity">
    <reaction evidence="1">
        <text>ATP + protein L-histidine = ADP + protein N-phospho-L-histidine.</text>
        <dbReference type="EC" id="2.7.13.3"/>
    </reaction>
</comment>
<dbReference type="SUPFAM" id="SSF55874">
    <property type="entry name" value="ATPase domain of HSP90 chaperone/DNA topoisomerase II/histidine kinase"/>
    <property type="match status" value="1"/>
</dbReference>
<evidence type="ECO:0000256" key="2">
    <source>
        <dbReference type="ARBA" id="ARBA00012438"/>
    </source>
</evidence>
<feature type="transmembrane region" description="Helical" evidence="9">
    <location>
        <begin position="46"/>
        <end position="63"/>
    </location>
</feature>
<proteinExistence type="predicted"/>
<dbReference type="OrthoDB" id="227596at2"/>
<accession>A0A2T0V6U5</accession>
<dbReference type="InterPro" id="IPR036890">
    <property type="entry name" value="HATPase_C_sf"/>
</dbReference>
<dbReference type="Pfam" id="PF07730">
    <property type="entry name" value="HisKA_3"/>
    <property type="match status" value="1"/>
</dbReference>
<evidence type="ECO:0000256" key="1">
    <source>
        <dbReference type="ARBA" id="ARBA00000085"/>
    </source>
</evidence>
<feature type="transmembrane region" description="Helical" evidence="9">
    <location>
        <begin position="139"/>
        <end position="158"/>
    </location>
</feature>
<evidence type="ECO:0000256" key="7">
    <source>
        <dbReference type="ARBA" id="ARBA00022840"/>
    </source>
</evidence>
<keyword evidence="9" id="KW-0472">Membrane</keyword>
<feature type="transmembrane region" description="Helical" evidence="9">
    <location>
        <begin position="12"/>
        <end position="34"/>
    </location>
</feature>
<organism evidence="11 12">
    <name type="scientific">Glaciihabitans tibetensis</name>
    <dbReference type="NCBI Taxonomy" id="1266600"/>
    <lineage>
        <taxon>Bacteria</taxon>
        <taxon>Bacillati</taxon>
        <taxon>Actinomycetota</taxon>
        <taxon>Actinomycetes</taxon>
        <taxon>Micrococcales</taxon>
        <taxon>Microbacteriaceae</taxon>
        <taxon>Glaciihabitans</taxon>
    </lineage>
</organism>
<keyword evidence="8" id="KW-0902">Two-component regulatory system</keyword>
<evidence type="ECO:0000313" key="12">
    <source>
        <dbReference type="Proteomes" id="UP000237983"/>
    </source>
</evidence>
<keyword evidence="6 11" id="KW-0418">Kinase</keyword>
<keyword evidence="3" id="KW-0597">Phosphoprotein</keyword>
<evidence type="ECO:0000256" key="6">
    <source>
        <dbReference type="ARBA" id="ARBA00022777"/>
    </source>
</evidence>
<dbReference type="Proteomes" id="UP000237983">
    <property type="component" value="Unassembled WGS sequence"/>
</dbReference>
<dbReference type="InterPro" id="IPR011712">
    <property type="entry name" value="Sig_transdc_His_kin_sub3_dim/P"/>
</dbReference>
<evidence type="ECO:0000256" key="5">
    <source>
        <dbReference type="ARBA" id="ARBA00022741"/>
    </source>
</evidence>
<dbReference type="SMART" id="SM00387">
    <property type="entry name" value="HATPase_c"/>
    <property type="match status" value="1"/>
</dbReference>
<evidence type="ECO:0000256" key="3">
    <source>
        <dbReference type="ARBA" id="ARBA00022553"/>
    </source>
</evidence>
<dbReference type="PANTHER" id="PTHR24421">
    <property type="entry name" value="NITRATE/NITRITE SENSOR PROTEIN NARX-RELATED"/>
    <property type="match status" value="1"/>
</dbReference>
<name>A0A2T0V6U5_9MICO</name>
<feature type="transmembrane region" description="Helical" evidence="9">
    <location>
        <begin position="114"/>
        <end position="133"/>
    </location>
</feature>
<dbReference type="RefSeq" id="WP_106214369.1">
    <property type="nucleotide sequence ID" value="NZ_PVTL01000009.1"/>
</dbReference>